<protein>
    <recommendedName>
        <fullName evidence="2">Transposase IS4-like domain-containing protein</fullName>
    </recommendedName>
</protein>
<accession>A0A3S1D5M7</accession>
<reference evidence="3" key="1">
    <citation type="submission" date="2018-12" db="EMBL/GenBank/DDBJ databases">
        <authorList>
            <person name="Will S."/>
            <person name="Neumann-Schaal M."/>
            <person name="Henke P."/>
        </authorList>
    </citation>
    <scope>NUCLEOTIDE SEQUENCE</scope>
    <source>
        <strain evidence="3">PCC 7102</strain>
    </source>
</reference>
<dbReference type="InterPro" id="IPR002559">
    <property type="entry name" value="Transposase_11"/>
</dbReference>
<feature type="region of interest" description="Disordered" evidence="1">
    <location>
        <begin position="341"/>
        <end position="398"/>
    </location>
</feature>
<dbReference type="Pfam" id="PF01609">
    <property type="entry name" value="DDE_Tnp_1"/>
    <property type="match status" value="1"/>
</dbReference>
<dbReference type="SUPFAM" id="SSF53098">
    <property type="entry name" value="Ribonuclease H-like"/>
    <property type="match status" value="1"/>
</dbReference>
<feature type="compositionally biased region" description="Polar residues" evidence="1">
    <location>
        <begin position="379"/>
        <end position="388"/>
    </location>
</feature>
<evidence type="ECO:0000313" key="4">
    <source>
        <dbReference type="Proteomes" id="UP000271624"/>
    </source>
</evidence>
<dbReference type="InterPro" id="IPR012337">
    <property type="entry name" value="RNaseH-like_sf"/>
</dbReference>
<proteinExistence type="predicted"/>
<evidence type="ECO:0000256" key="1">
    <source>
        <dbReference type="SAM" id="MobiDB-lite"/>
    </source>
</evidence>
<organism evidence="3 4">
    <name type="scientific">Dulcicalothrix desertica PCC 7102</name>
    <dbReference type="NCBI Taxonomy" id="232991"/>
    <lineage>
        <taxon>Bacteria</taxon>
        <taxon>Bacillati</taxon>
        <taxon>Cyanobacteriota</taxon>
        <taxon>Cyanophyceae</taxon>
        <taxon>Nostocales</taxon>
        <taxon>Calotrichaceae</taxon>
        <taxon>Dulcicalothrix</taxon>
    </lineage>
</organism>
<gene>
    <name evidence="3" type="ORF">DSM106972_048590</name>
</gene>
<dbReference type="EMBL" id="RSCL01000012">
    <property type="protein sequence ID" value="RUT03945.1"/>
    <property type="molecule type" value="Genomic_DNA"/>
</dbReference>
<evidence type="ECO:0000259" key="2">
    <source>
        <dbReference type="Pfam" id="PF01609"/>
    </source>
</evidence>
<dbReference type="GO" id="GO:0006313">
    <property type="term" value="P:DNA transposition"/>
    <property type="evidence" value="ECO:0007669"/>
    <property type="project" value="InterPro"/>
</dbReference>
<comment type="caution">
    <text evidence="3">The sequence shown here is derived from an EMBL/GenBank/DDBJ whole genome shotgun (WGS) entry which is preliminary data.</text>
</comment>
<dbReference type="RefSeq" id="WP_201800779.1">
    <property type="nucleotide sequence ID" value="NZ_RSCL01000012.1"/>
</dbReference>
<dbReference type="AlphaFoldDB" id="A0A3S1D5M7"/>
<dbReference type="PANTHER" id="PTHR33258:SF1">
    <property type="entry name" value="TRANSPOSASE INSL FOR INSERTION SEQUENCE ELEMENT IS186A-RELATED"/>
    <property type="match status" value="1"/>
</dbReference>
<dbReference type="PANTHER" id="PTHR33258">
    <property type="entry name" value="TRANSPOSASE INSL FOR INSERTION SEQUENCE ELEMENT IS186A-RELATED"/>
    <property type="match status" value="1"/>
</dbReference>
<name>A0A3S1D5M7_9CYAN</name>
<evidence type="ECO:0000313" key="3">
    <source>
        <dbReference type="EMBL" id="RUT03945.1"/>
    </source>
</evidence>
<sequence>MSRVAFYSKINGIEPQVSQALVRYSGEQLAPIVEELKGKQPEILPGYRVKVIDGNNLGATQHRLSVLRDVAGGPLPGKSLVVLDPILMLAIDEFPCEDAYTSERALFDQVLATVEARDAWVGDRNFCTCKFLVGTAQKKAYFIIRQHASMHYEVESELIEVGDSPTGKVFEQDVIIEFERESIKSRRIVVHLNEPTRDGETKVAVFTNLIKEEVDAILVSQTYLKRWTVEGLFQVITDTLECEINTLGYPKAALFSFCMALVAYNILSVIKAALRSVHGQGKIDAGISNYYLVEEIQSTYTGMMIAIPDIEWQFVSTLHLSTFAELLKQLAAQVDLKRFASSPKGQKKPKPERKKEPNRTHVSTARLLAQKERDRKLSLLNQQPSNVVKTPMPQALRS</sequence>
<dbReference type="GO" id="GO:0003677">
    <property type="term" value="F:DNA binding"/>
    <property type="evidence" value="ECO:0007669"/>
    <property type="project" value="InterPro"/>
</dbReference>
<dbReference type="GO" id="GO:0004803">
    <property type="term" value="F:transposase activity"/>
    <property type="evidence" value="ECO:0007669"/>
    <property type="project" value="InterPro"/>
</dbReference>
<feature type="domain" description="Transposase IS4-like" evidence="2">
    <location>
        <begin position="97"/>
        <end position="266"/>
    </location>
</feature>
<reference evidence="3" key="2">
    <citation type="journal article" date="2019" name="Genome Biol. Evol.">
        <title>Day and night: Metabolic profiles and evolutionary relationships of six axenic non-marine cyanobacteria.</title>
        <authorList>
            <person name="Will S.E."/>
            <person name="Henke P."/>
            <person name="Boedeker C."/>
            <person name="Huang S."/>
            <person name="Brinkmann H."/>
            <person name="Rohde M."/>
            <person name="Jarek M."/>
            <person name="Friedl T."/>
            <person name="Seufert S."/>
            <person name="Schumacher M."/>
            <person name="Overmann J."/>
            <person name="Neumann-Schaal M."/>
            <person name="Petersen J."/>
        </authorList>
    </citation>
    <scope>NUCLEOTIDE SEQUENCE [LARGE SCALE GENOMIC DNA]</scope>
    <source>
        <strain evidence="3">PCC 7102</strain>
    </source>
</reference>
<keyword evidence="4" id="KW-1185">Reference proteome</keyword>
<dbReference type="Proteomes" id="UP000271624">
    <property type="component" value="Unassembled WGS sequence"/>
</dbReference>